<evidence type="ECO:0000256" key="1">
    <source>
        <dbReference type="SAM" id="Phobius"/>
    </source>
</evidence>
<accession>A0A3B1BTS6</accession>
<protein>
    <submittedName>
        <fullName evidence="2">Uncharacterized protein</fullName>
    </submittedName>
</protein>
<feature type="transmembrane region" description="Helical" evidence="1">
    <location>
        <begin position="29"/>
        <end position="49"/>
    </location>
</feature>
<proteinExistence type="predicted"/>
<keyword evidence="1" id="KW-1133">Transmembrane helix</keyword>
<dbReference type="EMBL" id="UOGA01000027">
    <property type="protein sequence ID" value="VAX14908.1"/>
    <property type="molecule type" value="Genomic_DNA"/>
</dbReference>
<feature type="non-terminal residue" evidence="2">
    <location>
        <position position="1"/>
    </location>
</feature>
<organism evidence="2">
    <name type="scientific">hydrothermal vent metagenome</name>
    <dbReference type="NCBI Taxonomy" id="652676"/>
    <lineage>
        <taxon>unclassified sequences</taxon>
        <taxon>metagenomes</taxon>
        <taxon>ecological metagenomes</taxon>
    </lineage>
</organism>
<sequence length="52" mass="5340">AIVVALASSIFPYIGLAEGAFGLLDEKANYIYTPLMTGFVWAAAGFAGAGQD</sequence>
<dbReference type="AlphaFoldDB" id="A0A3B1BTS6"/>
<evidence type="ECO:0000313" key="2">
    <source>
        <dbReference type="EMBL" id="VAX14908.1"/>
    </source>
</evidence>
<name>A0A3B1BTS6_9ZZZZ</name>
<keyword evidence="1" id="KW-0472">Membrane</keyword>
<reference evidence="2" key="1">
    <citation type="submission" date="2018-06" db="EMBL/GenBank/DDBJ databases">
        <authorList>
            <person name="Zhirakovskaya E."/>
        </authorList>
    </citation>
    <scope>NUCLEOTIDE SEQUENCE</scope>
</reference>
<keyword evidence="1" id="KW-0812">Transmembrane</keyword>
<gene>
    <name evidence="2" type="ORF">MNBD_NITROSPINAE04-1368</name>
</gene>